<dbReference type="InterPro" id="IPR014721">
    <property type="entry name" value="Ribsml_uS5_D2-typ_fold_subgr"/>
</dbReference>
<dbReference type="InterPro" id="IPR023035">
    <property type="entry name" value="Ribosomal_uS9_bac/plastid"/>
</dbReference>
<evidence type="ECO:0000256" key="2">
    <source>
        <dbReference type="ARBA" id="ARBA00022980"/>
    </source>
</evidence>
<dbReference type="PROSITE" id="PS00360">
    <property type="entry name" value="RIBOSOMAL_S9"/>
    <property type="match status" value="1"/>
</dbReference>
<gene>
    <name evidence="6" type="ORF">ZOSMA_381G00060</name>
</gene>
<evidence type="ECO:0000256" key="4">
    <source>
        <dbReference type="RuleBase" id="RU003815"/>
    </source>
</evidence>
<dbReference type="OMA" id="GLWDINC"/>
<dbReference type="GO" id="GO:0006412">
    <property type="term" value="P:translation"/>
    <property type="evidence" value="ECO:0007669"/>
    <property type="project" value="InterPro"/>
</dbReference>
<reference evidence="7" key="1">
    <citation type="journal article" date="2016" name="Nature">
        <title>The genome of the seagrass Zostera marina reveals angiosperm adaptation to the sea.</title>
        <authorList>
            <person name="Olsen J.L."/>
            <person name="Rouze P."/>
            <person name="Verhelst B."/>
            <person name="Lin Y.-C."/>
            <person name="Bayer T."/>
            <person name="Collen J."/>
            <person name="Dattolo E."/>
            <person name="De Paoli E."/>
            <person name="Dittami S."/>
            <person name="Maumus F."/>
            <person name="Michel G."/>
            <person name="Kersting A."/>
            <person name="Lauritano C."/>
            <person name="Lohaus R."/>
            <person name="Toepel M."/>
            <person name="Tonon T."/>
            <person name="Vanneste K."/>
            <person name="Amirebrahimi M."/>
            <person name="Brakel J."/>
            <person name="Bostroem C."/>
            <person name="Chovatia M."/>
            <person name="Grimwood J."/>
            <person name="Jenkins J.W."/>
            <person name="Jueterbock A."/>
            <person name="Mraz A."/>
            <person name="Stam W.T."/>
            <person name="Tice H."/>
            <person name="Bornberg-Bauer E."/>
            <person name="Green P.J."/>
            <person name="Pearson G.A."/>
            <person name="Procaccini G."/>
            <person name="Duarte C.M."/>
            <person name="Schmutz J."/>
            <person name="Reusch T.B.H."/>
            <person name="Van de Peer Y."/>
        </authorList>
    </citation>
    <scope>NUCLEOTIDE SEQUENCE [LARGE SCALE GENOMIC DNA]</scope>
    <source>
        <strain evidence="7">cv. Finnish</strain>
    </source>
</reference>
<organism evidence="6 7">
    <name type="scientific">Zostera marina</name>
    <name type="common">Eelgrass</name>
    <dbReference type="NCBI Taxonomy" id="29655"/>
    <lineage>
        <taxon>Eukaryota</taxon>
        <taxon>Viridiplantae</taxon>
        <taxon>Streptophyta</taxon>
        <taxon>Embryophyta</taxon>
        <taxon>Tracheophyta</taxon>
        <taxon>Spermatophyta</taxon>
        <taxon>Magnoliopsida</taxon>
        <taxon>Liliopsida</taxon>
        <taxon>Zosteraceae</taxon>
        <taxon>Zostera</taxon>
    </lineage>
</organism>
<dbReference type="Proteomes" id="UP000036987">
    <property type="component" value="Unassembled WGS sequence"/>
</dbReference>
<dbReference type="FunFam" id="3.30.230.10:FF:000034">
    <property type="entry name" value="30S ribosomal protein S9"/>
    <property type="match status" value="1"/>
</dbReference>
<comment type="caution">
    <text evidence="6">The sequence shown here is derived from an EMBL/GenBank/DDBJ whole genome shotgun (WGS) entry which is preliminary data.</text>
</comment>
<evidence type="ECO:0000256" key="5">
    <source>
        <dbReference type="SAM" id="MobiDB-lite"/>
    </source>
</evidence>
<evidence type="ECO:0000313" key="6">
    <source>
        <dbReference type="EMBL" id="KMZ64099.1"/>
    </source>
</evidence>
<dbReference type="GO" id="GO:0022627">
    <property type="term" value="C:cytosolic small ribosomal subunit"/>
    <property type="evidence" value="ECO:0000318"/>
    <property type="project" value="GO_Central"/>
</dbReference>
<evidence type="ECO:0000313" key="7">
    <source>
        <dbReference type="Proteomes" id="UP000036987"/>
    </source>
</evidence>
<dbReference type="GO" id="GO:0003735">
    <property type="term" value="F:structural constituent of ribosome"/>
    <property type="evidence" value="ECO:0000318"/>
    <property type="project" value="GO_Central"/>
</dbReference>
<dbReference type="OrthoDB" id="10254627at2759"/>
<keyword evidence="3 4" id="KW-0687">Ribonucleoprotein</keyword>
<evidence type="ECO:0000256" key="1">
    <source>
        <dbReference type="ARBA" id="ARBA00005251"/>
    </source>
</evidence>
<proteinExistence type="inferred from homology"/>
<dbReference type="SUPFAM" id="SSF54211">
    <property type="entry name" value="Ribosomal protein S5 domain 2-like"/>
    <property type="match status" value="1"/>
</dbReference>
<dbReference type="AlphaFoldDB" id="A0A0K9P542"/>
<dbReference type="NCBIfam" id="NF001099">
    <property type="entry name" value="PRK00132.1"/>
    <property type="match status" value="1"/>
</dbReference>
<dbReference type="InterPro" id="IPR020568">
    <property type="entry name" value="Ribosomal_Su5_D2-typ_SF"/>
</dbReference>
<feature type="region of interest" description="Disordered" evidence="5">
    <location>
        <begin position="57"/>
        <end position="91"/>
    </location>
</feature>
<comment type="similarity">
    <text evidence="1 4">Belongs to the universal ribosomal protein uS9 family.</text>
</comment>
<dbReference type="InterPro" id="IPR000754">
    <property type="entry name" value="Ribosomal_uS9"/>
</dbReference>
<dbReference type="Gene3D" id="3.30.230.10">
    <property type="match status" value="1"/>
</dbReference>
<dbReference type="STRING" id="29655.A0A0K9P542"/>
<protein>
    <recommendedName>
        <fullName evidence="8">30S ribosomal protein S9</fullName>
    </recommendedName>
</protein>
<dbReference type="EMBL" id="LFYR01001180">
    <property type="protein sequence ID" value="KMZ64099.1"/>
    <property type="molecule type" value="Genomic_DNA"/>
</dbReference>
<dbReference type="InterPro" id="IPR020574">
    <property type="entry name" value="Ribosomal_uS9_CS"/>
</dbReference>
<keyword evidence="7" id="KW-1185">Reference proteome</keyword>
<sequence length="394" mass="44241">MLSRYFFSRSLRLRPLLALTLTSPIPSHPTPFHLIHTFPTPTVFDYSRTFSTNRRDDGNGSWKFTDDTEDSNSLFPPEESVSSGGLGIDEGDEWAGREVEEGKGKPGIFDSTDKGDAITKESDSVVEEWETADGFKPWGFDAEEEEKKDIFAIGEDESGLGDLDEVDLENQRAEEKAKLEMKDNQLNSVLKGPDRAFGDLIKSSGITDEMLDSLILLKDVSGVEGLPTLEEIEDDIKKDDNKTWSSELSSKVKEIERKPRVRIVDEKGRAYGTGRRKCGIARVFLNRGDGKFIINGKQIDAYFTWLDHRAEILSPFLLTDSVGQWDVECTVKGGGLSGQVGAIRLGISRALQRWSPHYREVLKPAGFMTRDSRVVERKKPGKAKARKSFQWVKR</sequence>
<evidence type="ECO:0008006" key="8">
    <source>
        <dbReference type="Google" id="ProtNLM"/>
    </source>
</evidence>
<dbReference type="HAMAP" id="MF_00532_B">
    <property type="entry name" value="Ribosomal_uS9_B"/>
    <property type="match status" value="1"/>
</dbReference>
<accession>A0A0K9P542</accession>
<dbReference type="GO" id="GO:0003723">
    <property type="term" value="F:RNA binding"/>
    <property type="evidence" value="ECO:0000318"/>
    <property type="project" value="GO_Central"/>
</dbReference>
<dbReference type="PANTHER" id="PTHR21569:SF1">
    <property type="entry name" value="SMALL RIBOSOMAL SUBUNIT PROTEIN US9M"/>
    <property type="match status" value="1"/>
</dbReference>
<evidence type="ECO:0000256" key="3">
    <source>
        <dbReference type="ARBA" id="ARBA00023274"/>
    </source>
</evidence>
<name>A0A0K9P542_ZOSMR</name>
<keyword evidence="2 4" id="KW-0689">Ribosomal protein</keyword>
<dbReference type="PANTHER" id="PTHR21569">
    <property type="entry name" value="RIBOSOMAL PROTEIN S9"/>
    <property type="match status" value="1"/>
</dbReference>
<dbReference type="Pfam" id="PF00380">
    <property type="entry name" value="Ribosomal_S9"/>
    <property type="match status" value="1"/>
</dbReference>